<organism evidence="1 2">
    <name type="scientific">Racocetra persica</name>
    <dbReference type="NCBI Taxonomy" id="160502"/>
    <lineage>
        <taxon>Eukaryota</taxon>
        <taxon>Fungi</taxon>
        <taxon>Fungi incertae sedis</taxon>
        <taxon>Mucoromycota</taxon>
        <taxon>Glomeromycotina</taxon>
        <taxon>Glomeromycetes</taxon>
        <taxon>Diversisporales</taxon>
        <taxon>Gigasporaceae</taxon>
        <taxon>Racocetra</taxon>
    </lineage>
</organism>
<comment type="caution">
    <text evidence="1">The sequence shown here is derived from an EMBL/GenBank/DDBJ whole genome shotgun (WGS) entry which is preliminary data.</text>
</comment>
<reference evidence="1" key="1">
    <citation type="submission" date="2021-06" db="EMBL/GenBank/DDBJ databases">
        <authorList>
            <person name="Kallberg Y."/>
            <person name="Tangrot J."/>
            <person name="Rosling A."/>
        </authorList>
    </citation>
    <scope>NUCLEOTIDE SEQUENCE</scope>
    <source>
        <strain evidence="1">MA461A</strain>
    </source>
</reference>
<dbReference type="EMBL" id="CAJVQC010130536">
    <property type="protein sequence ID" value="CAG8841490.1"/>
    <property type="molecule type" value="Genomic_DNA"/>
</dbReference>
<accession>A0ACA9SMQ9</accession>
<evidence type="ECO:0000313" key="1">
    <source>
        <dbReference type="EMBL" id="CAG8841490.1"/>
    </source>
</evidence>
<keyword evidence="2" id="KW-1185">Reference proteome</keyword>
<gene>
    <name evidence="1" type="ORF">RPERSI_LOCUS31900</name>
</gene>
<dbReference type="Proteomes" id="UP000789920">
    <property type="component" value="Unassembled WGS sequence"/>
</dbReference>
<proteinExistence type="predicted"/>
<sequence>PITEPADMEPLAKKKVEEVEVFVVGLSENLDKKEHDNLDNKNPPHEEKLQPETDIEGKRRTATYHKKSAEMDHNNGKAVTDHADEPNSLDTCDTTGAEMNDREEFGGPQKFAVVDCVDERTNLEPVCKMG</sequence>
<feature type="non-terminal residue" evidence="1">
    <location>
        <position position="1"/>
    </location>
</feature>
<protein>
    <submittedName>
        <fullName evidence="1">11803_t:CDS:1</fullName>
    </submittedName>
</protein>
<name>A0ACA9SMQ9_9GLOM</name>
<evidence type="ECO:0000313" key="2">
    <source>
        <dbReference type="Proteomes" id="UP000789920"/>
    </source>
</evidence>